<evidence type="ECO:0000256" key="8">
    <source>
        <dbReference type="HAMAP-Rule" id="MF_01345"/>
    </source>
</evidence>
<dbReference type="Pfam" id="PF00366">
    <property type="entry name" value="Ribosomal_S17"/>
    <property type="match status" value="1"/>
</dbReference>
<keyword evidence="3 8" id="KW-0699">rRNA-binding</keyword>
<gene>
    <name evidence="8 10" type="primary">rps17</name>
</gene>
<dbReference type="GO" id="GO:0003735">
    <property type="term" value="F:structural constituent of ribosome"/>
    <property type="evidence" value="ECO:0007669"/>
    <property type="project" value="InterPro"/>
</dbReference>
<accession>A0A089X6F8</accession>
<keyword evidence="5 8" id="KW-0689">Ribosomal protein</keyword>
<dbReference type="GO" id="GO:1990904">
    <property type="term" value="C:ribonucleoprotein complex"/>
    <property type="evidence" value="ECO:0007669"/>
    <property type="project" value="UniProtKB-KW"/>
</dbReference>
<dbReference type="GeneID" id="20833586"/>
<proteinExistence type="inferred from homology"/>
<dbReference type="CDD" id="cd00364">
    <property type="entry name" value="Ribosomal_uS17"/>
    <property type="match status" value="1"/>
</dbReference>
<dbReference type="SUPFAM" id="SSF50249">
    <property type="entry name" value="Nucleic acid-binding proteins"/>
    <property type="match status" value="1"/>
</dbReference>
<comment type="subcellular location">
    <subcellularLocation>
        <location evidence="8">Plastid</location>
        <location evidence="8">Chloroplast</location>
    </subcellularLocation>
</comment>
<evidence type="ECO:0000256" key="2">
    <source>
        <dbReference type="ARBA" id="ARBA00010254"/>
    </source>
</evidence>
<sequence>MPVKEKVGIVVSNKMDKTIVVQVESRFPHPIYAKTMVKTKRYLAHDETEQSNIGDEVLVQETRPLSKRKRWTLTKILSKSSLIN</sequence>
<comment type="similarity">
    <text evidence="2 8 9">Belongs to the universal ribosomal protein uS17 family.</text>
</comment>
<dbReference type="GO" id="GO:0019843">
    <property type="term" value="F:rRNA binding"/>
    <property type="evidence" value="ECO:0007669"/>
    <property type="project" value="UniProtKB-UniRule"/>
</dbReference>
<dbReference type="HAMAP" id="MF_01345_B">
    <property type="entry name" value="Ribosomal_uS17_B"/>
    <property type="match status" value="1"/>
</dbReference>
<dbReference type="NCBIfam" id="NF004123">
    <property type="entry name" value="PRK05610.1"/>
    <property type="match status" value="1"/>
</dbReference>
<dbReference type="Gene3D" id="2.40.50.140">
    <property type="entry name" value="Nucleic acid-binding proteins"/>
    <property type="match status" value="1"/>
</dbReference>
<evidence type="ECO:0000256" key="1">
    <source>
        <dbReference type="ARBA" id="ARBA00002932"/>
    </source>
</evidence>
<evidence type="ECO:0000313" key="10">
    <source>
        <dbReference type="EMBL" id="AIR75354.1"/>
    </source>
</evidence>
<evidence type="ECO:0000256" key="9">
    <source>
        <dbReference type="RuleBase" id="RU003872"/>
    </source>
</evidence>
<organism evidence="10">
    <name type="scientific">Chaetoceros simplex</name>
    <dbReference type="NCBI Taxonomy" id="156587"/>
    <lineage>
        <taxon>Eukaryota</taxon>
        <taxon>Sar</taxon>
        <taxon>Stramenopiles</taxon>
        <taxon>Ochrophyta</taxon>
        <taxon>Bacillariophyta</taxon>
        <taxon>Coscinodiscophyceae</taxon>
        <taxon>Chaetocerotophycidae</taxon>
        <taxon>Chaetocerotales</taxon>
        <taxon>Chaetocerotaceae</taxon>
        <taxon>Chaetoceros</taxon>
    </lineage>
</organism>
<geneLocation type="chloroplast" evidence="10"/>
<dbReference type="PRINTS" id="PR00973">
    <property type="entry name" value="RIBOSOMALS17"/>
</dbReference>
<dbReference type="RefSeq" id="YP_009092963.1">
    <property type="nucleotide sequence ID" value="NC_025310.1"/>
</dbReference>
<reference evidence="10" key="2">
    <citation type="submission" date="2014-06" db="EMBL/GenBank/DDBJ databases">
        <authorList>
            <person name="Sabir J.S.M."/>
            <person name="Yu M."/>
            <person name="Ashworth M.P."/>
            <person name="Baeshen N.A."/>
            <person name="Baeshen M.N."/>
            <person name="Bahieldin A."/>
            <person name="Theriot E.C."/>
            <person name="Jansen R.K."/>
        </authorList>
    </citation>
    <scope>NUCLEOTIDE SEQUENCE</scope>
</reference>
<dbReference type="PROSITE" id="PS00056">
    <property type="entry name" value="RIBOSOMAL_S17"/>
    <property type="match status" value="1"/>
</dbReference>
<reference evidence="10" key="1">
    <citation type="journal article" date="2014" name="PLoS ONE">
        <title>Conserved gene order and expanded inverted repeats characterize plastid genomes of Thalassiosirales.</title>
        <authorList>
            <person name="Sabir J.S."/>
            <person name="Yu M."/>
            <person name="Ashworth M.P."/>
            <person name="Baeshen N.A."/>
            <person name="Baeshen M.N."/>
            <person name="Bahieldin A."/>
            <person name="Theriot E.C."/>
            <person name="Jansen R.K."/>
        </authorList>
    </citation>
    <scope>NUCLEOTIDE SEQUENCE</scope>
</reference>
<dbReference type="NCBIfam" id="TIGR03635">
    <property type="entry name" value="uS17_bact"/>
    <property type="match status" value="1"/>
</dbReference>
<name>A0A089X6F8_9STRA</name>
<keyword evidence="10" id="KW-0150">Chloroplast</keyword>
<evidence type="ECO:0000256" key="4">
    <source>
        <dbReference type="ARBA" id="ARBA00022884"/>
    </source>
</evidence>
<keyword evidence="4 8" id="KW-0694">RNA-binding</keyword>
<evidence type="ECO:0000256" key="3">
    <source>
        <dbReference type="ARBA" id="ARBA00022730"/>
    </source>
</evidence>
<dbReference type="GO" id="GO:0005840">
    <property type="term" value="C:ribosome"/>
    <property type="evidence" value="ECO:0007669"/>
    <property type="project" value="UniProtKB-KW"/>
</dbReference>
<keyword evidence="6 8" id="KW-0687">Ribonucleoprotein</keyword>
<dbReference type="AlphaFoldDB" id="A0A089X6F8"/>
<dbReference type="PANTHER" id="PTHR10744:SF1">
    <property type="entry name" value="SMALL RIBOSOMAL SUBUNIT PROTEIN US17M"/>
    <property type="match status" value="1"/>
</dbReference>
<evidence type="ECO:0000256" key="6">
    <source>
        <dbReference type="ARBA" id="ARBA00023274"/>
    </source>
</evidence>
<dbReference type="GO" id="GO:0009507">
    <property type="term" value="C:chloroplast"/>
    <property type="evidence" value="ECO:0007669"/>
    <property type="project" value="UniProtKB-SubCell"/>
</dbReference>
<dbReference type="InterPro" id="IPR012340">
    <property type="entry name" value="NA-bd_OB-fold"/>
</dbReference>
<dbReference type="GO" id="GO:0005739">
    <property type="term" value="C:mitochondrion"/>
    <property type="evidence" value="ECO:0007669"/>
    <property type="project" value="TreeGrafter"/>
</dbReference>
<comment type="subunit">
    <text evidence="8">Part of the 30S ribosomal subunit.</text>
</comment>
<protein>
    <recommendedName>
        <fullName evidence="7 8">Small ribosomal subunit protein uS17c</fullName>
    </recommendedName>
</protein>
<dbReference type="InterPro" id="IPR019984">
    <property type="entry name" value="Ribosomal_uS17_bact/chlr"/>
</dbReference>
<dbReference type="PANTHER" id="PTHR10744">
    <property type="entry name" value="40S RIBOSOMAL PROTEIN S11 FAMILY MEMBER"/>
    <property type="match status" value="1"/>
</dbReference>
<keyword evidence="10" id="KW-0934">Plastid</keyword>
<dbReference type="InterPro" id="IPR000266">
    <property type="entry name" value="Ribosomal_uS17"/>
</dbReference>
<dbReference type="GO" id="GO:0006412">
    <property type="term" value="P:translation"/>
    <property type="evidence" value="ECO:0007669"/>
    <property type="project" value="UniProtKB-UniRule"/>
</dbReference>
<evidence type="ECO:0000256" key="7">
    <source>
        <dbReference type="ARBA" id="ARBA00035251"/>
    </source>
</evidence>
<dbReference type="EMBL" id="KJ958479">
    <property type="protein sequence ID" value="AIR75354.1"/>
    <property type="molecule type" value="Genomic_DNA"/>
</dbReference>
<comment type="function">
    <text evidence="1 8">One of the primary rRNA binding proteins, it binds specifically to the 5'-end of 16S ribosomal RNA.</text>
</comment>
<evidence type="ECO:0000256" key="5">
    <source>
        <dbReference type="ARBA" id="ARBA00022980"/>
    </source>
</evidence>
<dbReference type="InterPro" id="IPR019979">
    <property type="entry name" value="Ribosomal_uS17_CS"/>
</dbReference>